<keyword evidence="5 7" id="KW-0175">Coiled coil</keyword>
<dbReference type="InterPro" id="IPR019394">
    <property type="entry name" value="TEX28/TMCC"/>
</dbReference>
<comment type="similarity">
    <text evidence="2">Belongs to the TEX28 family.</text>
</comment>
<evidence type="ECO:0000313" key="11">
    <source>
        <dbReference type="EnsemblMetazoa" id="HelroP106613"/>
    </source>
</evidence>
<gene>
    <name evidence="11" type="primary">20194839</name>
    <name evidence="10" type="ORF">HELRODRAFT_106613</name>
</gene>
<comment type="subcellular location">
    <subcellularLocation>
        <location evidence="1">Membrane</location>
    </subcellularLocation>
</comment>
<reference evidence="10 12" key="2">
    <citation type="journal article" date="2013" name="Nature">
        <title>Insights into bilaterian evolution from three spiralian genomes.</title>
        <authorList>
            <person name="Simakov O."/>
            <person name="Marletaz F."/>
            <person name="Cho S.J."/>
            <person name="Edsinger-Gonzales E."/>
            <person name="Havlak P."/>
            <person name="Hellsten U."/>
            <person name="Kuo D.H."/>
            <person name="Larsson T."/>
            <person name="Lv J."/>
            <person name="Arendt D."/>
            <person name="Savage R."/>
            <person name="Osoegawa K."/>
            <person name="de Jong P."/>
            <person name="Grimwood J."/>
            <person name="Chapman J.A."/>
            <person name="Shapiro H."/>
            <person name="Aerts A."/>
            <person name="Otillar R.P."/>
            <person name="Terry A.Y."/>
            <person name="Boore J.L."/>
            <person name="Grigoriev I.V."/>
            <person name="Lindberg D.R."/>
            <person name="Seaver E.C."/>
            <person name="Weisblat D.A."/>
            <person name="Putnam N.H."/>
            <person name="Rokhsar D.S."/>
        </authorList>
    </citation>
    <scope>NUCLEOTIDE SEQUENCE</scope>
</reference>
<dbReference type="KEGG" id="hro:HELRODRAFT_106613"/>
<evidence type="ECO:0000313" key="10">
    <source>
        <dbReference type="EMBL" id="ESO02390.1"/>
    </source>
</evidence>
<evidence type="ECO:0000256" key="8">
    <source>
        <dbReference type="SAM" id="MobiDB-lite"/>
    </source>
</evidence>
<dbReference type="EMBL" id="AMQM01000866">
    <property type="status" value="NOT_ANNOTATED_CDS"/>
    <property type="molecule type" value="Genomic_DNA"/>
</dbReference>
<protein>
    <submittedName>
        <fullName evidence="10 11">Uncharacterized protein</fullName>
    </submittedName>
</protein>
<sequence length="521" mass="58243">MHPSPFQSSGKSAGNQMSSSNLSVGRESLNSSDGGQLIQQPIDVATPFSNTSGNNISSIGGGGYASPDLQNSDFTDGSFPSTLNSKARSAIEQLQVKIGKTQQRIKLEQNAKEDNVNEYLKLSTDADKQQLQRIKAVFEKKNIKSAQAIAHLQKKLEEYDRKLREISLQGTTAIHKGSKGVLKDVGQGLRVLFVRDPTRSRDASPSTSTMQLKSRNAATLPGVWKTKDSHHAFKNRYGSADNITSSLIPTQSSVNPSNPNNLQSSSSANNSPIVNLTSQQQRLQLQQRLQQQQHQQLQDDSLNDEQQQQQLAIMQAKDLATIITNLTEFQEMQYKLHCSVSTLKTQLDEEGIFCRQALEEEHDRCERLEEQINDLTELHQNEMYNIKQEMVGMQEKMEYQLEERTRDIQELLLTCQTRINKMELQQQQQQLISMEGIENTSFRGLATKLINIVLAVLAVVLVLVSEVANLIGPFLQTRLRIVGTALLASLLAILWNRRLDLSDLLDRFSLFGNGTLSSSSF</sequence>
<feature type="compositionally biased region" description="Polar residues" evidence="8">
    <location>
        <begin position="203"/>
        <end position="217"/>
    </location>
</feature>
<keyword evidence="12" id="KW-1185">Reference proteome</keyword>
<feature type="compositionally biased region" description="Polar residues" evidence="8">
    <location>
        <begin position="68"/>
        <end position="80"/>
    </location>
</feature>
<feature type="region of interest" description="Disordered" evidence="8">
    <location>
        <begin position="244"/>
        <end position="272"/>
    </location>
</feature>
<organism evidence="11 12">
    <name type="scientific">Helobdella robusta</name>
    <name type="common">Californian leech</name>
    <dbReference type="NCBI Taxonomy" id="6412"/>
    <lineage>
        <taxon>Eukaryota</taxon>
        <taxon>Metazoa</taxon>
        <taxon>Spiralia</taxon>
        <taxon>Lophotrochozoa</taxon>
        <taxon>Annelida</taxon>
        <taxon>Clitellata</taxon>
        <taxon>Hirudinea</taxon>
        <taxon>Rhynchobdellida</taxon>
        <taxon>Glossiphoniidae</taxon>
        <taxon>Helobdella</taxon>
    </lineage>
</organism>
<feature type="compositionally biased region" description="Low complexity" evidence="8">
    <location>
        <begin position="252"/>
        <end position="272"/>
    </location>
</feature>
<dbReference type="GO" id="GO:0016020">
    <property type="term" value="C:membrane"/>
    <property type="evidence" value="ECO:0007669"/>
    <property type="project" value="UniProtKB-SubCell"/>
</dbReference>
<reference evidence="11" key="3">
    <citation type="submission" date="2015-06" db="UniProtKB">
        <authorList>
            <consortium name="EnsemblMetazoa"/>
        </authorList>
    </citation>
    <scope>IDENTIFICATION</scope>
</reference>
<dbReference type="HOGENOM" id="CLU_019951_0_0_1"/>
<dbReference type="AlphaFoldDB" id="T1EE37"/>
<keyword evidence="4 9" id="KW-1133">Transmembrane helix</keyword>
<evidence type="ECO:0000256" key="3">
    <source>
        <dbReference type="ARBA" id="ARBA00022692"/>
    </source>
</evidence>
<feature type="transmembrane region" description="Helical" evidence="9">
    <location>
        <begin position="477"/>
        <end position="495"/>
    </location>
</feature>
<feature type="coiled-coil region" evidence="7">
    <location>
        <begin position="84"/>
        <end position="111"/>
    </location>
</feature>
<feature type="region of interest" description="Disordered" evidence="8">
    <location>
        <begin position="59"/>
        <end position="80"/>
    </location>
</feature>
<evidence type="ECO:0000256" key="9">
    <source>
        <dbReference type="SAM" id="Phobius"/>
    </source>
</evidence>
<evidence type="ECO:0000256" key="6">
    <source>
        <dbReference type="ARBA" id="ARBA00023136"/>
    </source>
</evidence>
<feature type="region of interest" description="Disordered" evidence="8">
    <location>
        <begin position="1"/>
        <end position="35"/>
    </location>
</feature>
<evidence type="ECO:0000256" key="2">
    <source>
        <dbReference type="ARBA" id="ARBA00008108"/>
    </source>
</evidence>
<keyword evidence="3 9" id="KW-0812">Transmembrane</keyword>
<evidence type="ECO:0000256" key="4">
    <source>
        <dbReference type="ARBA" id="ARBA00022989"/>
    </source>
</evidence>
<dbReference type="Proteomes" id="UP000015101">
    <property type="component" value="Unassembled WGS sequence"/>
</dbReference>
<dbReference type="FunCoup" id="T1EE37">
    <property type="interactions" value="647"/>
</dbReference>
<feature type="transmembrane region" description="Helical" evidence="9">
    <location>
        <begin position="449"/>
        <end position="471"/>
    </location>
</feature>
<feature type="coiled-coil region" evidence="7">
    <location>
        <begin position="355"/>
        <end position="385"/>
    </location>
</feature>
<evidence type="ECO:0000256" key="5">
    <source>
        <dbReference type="ARBA" id="ARBA00023054"/>
    </source>
</evidence>
<dbReference type="InParanoid" id="T1EE37"/>
<dbReference type="EnsemblMetazoa" id="HelroT106613">
    <property type="protein sequence ID" value="HelroP106613"/>
    <property type="gene ID" value="HelroG106613"/>
</dbReference>
<dbReference type="OMA" id="WEAISEY"/>
<dbReference type="OrthoDB" id="1323at2759"/>
<dbReference type="RefSeq" id="XP_009019798.1">
    <property type="nucleotide sequence ID" value="XM_009021550.1"/>
</dbReference>
<dbReference type="PANTHER" id="PTHR17613">
    <property type="entry name" value="CEREBRAL PROTEIN-11-RELATED"/>
    <property type="match status" value="1"/>
</dbReference>
<evidence type="ECO:0000256" key="1">
    <source>
        <dbReference type="ARBA" id="ARBA00004370"/>
    </source>
</evidence>
<accession>T1EE37</accession>
<dbReference type="GeneID" id="20194839"/>
<evidence type="ECO:0000256" key="7">
    <source>
        <dbReference type="SAM" id="Coils"/>
    </source>
</evidence>
<proteinExistence type="inferred from homology"/>
<dbReference type="EMBL" id="KB096742">
    <property type="protein sequence ID" value="ESO02390.1"/>
    <property type="molecule type" value="Genomic_DNA"/>
</dbReference>
<name>T1EE37_HELRO</name>
<dbReference type="CTD" id="20194839"/>
<dbReference type="PANTHER" id="PTHR17613:SF14">
    <property type="entry name" value="DEMENTIN, ISOFORM H"/>
    <property type="match status" value="1"/>
</dbReference>
<dbReference type="eggNOG" id="KOG3850">
    <property type="taxonomic scope" value="Eukaryota"/>
</dbReference>
<evidence type="ECO:0000313" key="12">
    <source>
        <dbReference type="Proteomes" id="UP000015101"/>
    </source>
</evidence>
<dbReference type="Pfam" id="PF10267">
    <property type="entry name" value="Tmemb_cc2"/>
    <property type="match status" value="1"/>
</dbReference>
<feature type="region of interest" description="Disordered" evidence="8">
    <location>
        <begin position="196"/>
        <end position="223"/>
    </location>
</feature>
<keyword evidence="6 9" id="KW-0472">Membrane</keyword>
<reference evidence="12" key="1">
    <citation type="submission" date="2012-12" db="EMBL/GenBank/DDBJ databases">
        <authorList>
            <person name="Hellsten U."/>
            <person name="Grimwood J."/>
            <person name="Chapman J.A."/>
            <person name="Shapiro H."/>
            <person name="Aerts A."/>
            <person name="Otillar R.P."/>
            <person name="Terry A.Y."/>
            <person name="Boore J.L."/>
            <person name="Simakov O."/>
            <person name="Marletaz F."/>
            <person name="Cho S.-J."/>
            <person name="Edsinger-Gonzales E."/>
            <person name="Havlak P."/>
            <person name="Kuo D.-H."/>
            <person name="Larsson T."/>
            <person name="Lv J."/>
            <person name="Arendt D."/>
            <person name="Savage R."/>
            <person name="Osoegawa K."/>
            <person name="de Jong P."/>
            <person name="Lindberg D.R."/>
            <person name="Seaver E.C."/>
            <person name="Weisblat D.A."/>
            <person name="Putnam N.H."/>
            <person name="Grigoriev I.V."/>
            <person name="Rokhsar D.S."/>
        </authorList>
    </citation>
    <scope>NUCLEOTIDE SEQUENCE</scope>
</reference>
<dbReference type="GO" id="GO:0012505">
    <property type="term" value="C:endomembrane system"/>
    <property type="evidence" value="ECO:0000318"/>
    <property type="project" value="GO_Central"/>
</dbReference>